<dbReference type="SMART" id="SM00852">
    <property type="entry name" value="MoCF_biosynth"/>
    <property type="match status" value="1"/>
</dbReference>
<accession>A0A365TP99</accession>
<dbReference type="InterPro" id="IPR038987">
    <property type="entry name" value="MoeA-like"/>
</dbReference>
<dbReference type="Proteomes" id="UP000252204">
    <property type="component" value="Unassembled WGS sequence"/>
</dbReference>
<dbReference type="OrthoDB" id="9804758at2"/>
<dbReference type="PANTHER" id="PTHR10192">
    <property type="entry name" value="MOLYBDOPTERIN BIOSYNTHESIS PROTEIN"/>
    <property type="match status" value="1"/>
</dbReference>
<dbReference type="UniPathway" id="UPA00344"/>
<keyword evidence="14" id="KW-1185">Reference proteome</keyword>
<sequence length="401" mass="41939">MADLQPISAALEAMLADVSLLGAESVSLEAAAGRVLAKAVTAQLDVPPFDNSAMDGYALRADDAGQWLPVSQRIAAGTPAQALAPGSCARIFTGGEIPPGADCVVMQERVEVDDERALMPADIPVGDNVRRQGRDVRQGSVLLNDGERLEAAALGHLAGQGVTHVSVRRRPRVALLSTGDEIIDPGTPLQPGQLYNSNRPMLKRLLENFGAEVVSTVSVPDSYARTVDLLTAAADEADLVVTTGGVSVGEEDHVKAALESIGQLDMWKLAIRPGKPLALGRLPRCDGSQARFVGLPGNPVSGFVGAWLFLRPLLGEMMGCPTLKSLPTVTAKAGFATSTGPREHYMRVTLQFTPSGVTAKAFVDQNSGVLSSCINADAFAVIPANSDIAEGDAISCLWLAS</sequence>
<evidence type="ECO:0000256" key="7">
    <source>
        <dbReference type="ARBA" id="ARBA00022723"/>
    </source>
</evidence>
<keyword evidence="6 11" id="KW-0808">Transferase</keyword>
<comment type="function">
    <text evidence="2 11">Catalyzes the insertion of molybdate into adenylated molybdopterin with the concomitant release of AMP.</text>
</comment>
<dbReference type="InterPro" id="IPR036135">
    <property type="entry name" value="MoeA_linker/N_sf"/>
</dbReference>
<dbReference type="PROSITE" id="PS01079">
    <property type="entry name" value="MOCF_BIOSYNTHESIS_2"/>
    <property type="match status" value="1"/>
</dbReference>
<dbReference type="FunFam" id="3.40.980.10:FF:000004">
    <property type="entry name" value="Molybdopterin molybdenumtransferase"/>
    <property type="match status" value="1"/>
</dbReference>
<evidence type="ECO:0000256" key="10">
    <source>
        <dbReference type="ARBA" id="ARBA00047317"/>
    </source>
</evidence>
<dbReference type="Gene3D" id="2.40.340.10">
    <property type="entry name" value="MoeA, C-terminal, domain IV"/>
    <property type="match status" value="1"/>
</dbReference>
<comment type="caution">
    <text evidence="13">The sequence shown here is derived from an EMBL/GenBank/DDBJ whole genome shotgun (WGS) entry which is preliminary data.</text>
</comment>
<comment type="cofactor">
    <cofactor evidence="1 11">
        <name>Mg(2+)</name>
        <dbReference type="ChEBI" id="CHEBI:18420"/>
    </cofactor>
</comment>
<dbReference type="PANTHER" id="PTHR10192:SF5">
    <property type="entry name" value="GEPHYRIN"/>
    <property type="match status" value="1"/>
</dbReference>
<evidence type="ECO:0000313" key="14">
    <source>
        <dbReference type="Proteomes" id="UP000252204"/>
    </source>
</evidence>
<protein>
    <recommendedName>
        <fullName evidence="11">Molybdopterin molybdenumtransferase</fullName>
        <ecNumber evidence="11">2.10.1.1</ecNumber>
    </recommendedName>
</protein>
<keyword evidence="7 11" id="KW-0479">Metal-binding</keyword>
<evidence type="ECO:0000256" key="9">
    <source>
        <dbReference type="ARBA" id="ARBA00023150"/>
    </source>
</evidence>
<dbReference type="GO" id="GO:0046872">
    <property type="term" value="F:metal ion binding"/>
    <property type="evidence" value="ECO:0007669"/>
    <property type="project" value="UniProtKB-UniRule"/>
</dbReference>
<dbReference type="Pfam" id="PF00994">
    <property type="entry name" value="MoCF_biosynth"/>
    <property type="match status" value="1"/>
</dbReference>
<gene>
    <name evidence="13" type="ORF">DQ400_08435</name>
</gene>
<dbReference type="InterPro" id="IPR008284">
    <property type="entry name" value="MoCF_biosynth_CS"/>
</dbReference>
<reference evidence="14" key="1">
    <citation type="submission" date="2018-06" db="EMBL/GenBank/DDBJ databases">
        <title>Whole genome sequencing of four bacterial strains from South Shetland trench revealing bio-synthetic gene clusters.</title>
        <authorList>
            <person name="Abdel-Mageed W.M."/>
            <person name="Lehri B."/>
            <person name="Jarmusch S."/>
            <person name="Miranda K."/>
            <person name="Goodfellow M."/>
            <person name="Jaspars M."/>
            <person name="Karlyshev A.V."/>
        </authorList>
    </citation>
    <scope>NUCLEOTIDE SEQUENCE [LARGE SCALE GENOMIC DNA]</scope>
    <source>
        <strain evidence="14">SST4</strain>
    </source>
</reference>
<keyword evidence="8 11" id="KW-0460">Magnesium</keyword>
<dbReference type="EMBL" id="QNTU01000004">
    <property type="protein sequence ID" value="RBI67705.1"/>
    <property type="molecule type" value="Genomic_DNA"/>
</dbReference>
<evidence type="ECO:0000256" key="6">
    <source>
        <dbReference type="ARBA" id="ARBA00022679"/>
    </source>
</evidence>
<dbReference type="NCBIfam" id="NF045515">
    <property type="entry name" value="Glp_gephyrin"/>
    <property type="match status" value="1"/>
</dbReference>
<comment type="similarity">
    <text evidence="4 11">Belongs to the MoeA family.</text>
</comment>
<dbReference type="GO" id="GO:0006777">
    <property type="term" value="P:Mo-molybdopterin cofactor biosynthetic process"/>
    <property type="evidence" value="ECO:0007669"/>
    <property type="project" value="UniProtKB-UniRule"/>
</dbReference>
<dbReference type="InterPro" id="IPR036688">
    <property type="entry name" value="MoeA_C_domain_IV_sf"/>
</dbReference>
<dbReference type="Gene3D" id="3.90.105.10">
    <property type="entry name" value="Molybdopterin biosynthesis moea protein, domain 2"/>
    <property type="match status" value="1"/>
</dbReference>
<dbReference type="GO" id="GO:0061599">
    <property type="term" value="F:molybdopterin molybdotransferase activity"/>
    <property type="evidence" value="ECO:0007669"/>
    <property type="project" value="UniProtKB-UniRule"/>
</dbReference>
<comment type="pathway">
    <text evidence="3 11">Cofactor biosynthesis; molybdopterin biosynthesis.</text>
</comment>
<evidence type="ECO:0000256" key="4">
    <source>
        <dbReference type="ARBA" id="ARBA00010763"/>
    </source>
</evidence>
<dbReference type="SUPFAM" id="SSF53218">
    <property type="entry name" value="Molybdenum cofactor biosynthesis proteins"/>
    <property type="match status" value="1"/>
</dbReference>
<evidence type="ECO:0000313" key="13">
    <source>
        <dbReference type="EMBL" id="RBI67705.1"/>
    </source>
</evidence>
<dbReference type="NCBIfam" id="TIGR00177">
    <property type="entry name" value="molyb_syn"/>
    <property type="match status" value="1"/>
</dbReference>
<organism evidence="13 14">
    <name type="scientific">Vreelandella sulfidaeris</name>
    <dbReference type="NCBI Taxonomy" id="115553"/>
    <lineage>
        <taxon>Bacteria</taxon>
        <taxon>Pseudomonadati</taxon>
        <taxon>Pseudomonadota</taxon>
        <taxon>Gammaproteobacteria</taxon>
        <taxon>Oceanospirillales</taxon>
        <taxon>Halomonadaceae</taxon>
        <taxon>Vreelandella</taxon>
    </lineage>
</organism>
<dbReference type="InterPro" id="IPR001453">
    <property type="entry name" value="MoaB/Mog_dom"/>
</dbReference>
<keyword evidence="5 11" id="KW-0500">Molybdenum</keyword>
<evidence type="ECO:0000259" key="12">
    <source>
        <dbReference type="SMART" id="SM00852"/>
    </source>
</evidence>
<proteinExistence type="inferred from homology"/>
<evidence type="ECO:0000256" key="1">
    <source>
        <dbReference type="ARBA" id="ARBA00001946"/>
    </source>
</evidence>
<dbReference type="SUPFAM" id="SSF63867">
    <property type="entry name" value="MoeA C-terminal domain-like"/>
    <property type="match status" value="1"/>
</dbReference>
<dbReference type="Gene3D" id="3.40.980.10">
    <property type="entry name" value="MoaB/Mog-like domain"/>
    <property type="match status" value="1"/>
</dbReference>
<keyword evidence="9 11" id="KW-0501">Molybdenum cofactor biosynthesis</keyword>
<dbReference type="Pfam" id="PF03453">
    <property type="entry name" value="MoeA_N"/>
    <property type="match status" value="1"/>
</dbReference>
<dbReference type="InterPro" id="IPR036425">
    <property type="entry name" value="MoaB/Mog-like_dom_sf"/>
</dbReference>
<evidence type="ECO:0000256" key="8">
    <source>
        <dbReference type="ARBA" id="ARBA00022842"/>
    </source>
</evidence>
<dbReference type="AlphaFoldDB" id="A0A365TP99"/>
<dbReference type="InterPro" id="IPR005111">
    <property type="entry name" value="MoeA_C_domain_IV"/>
</dbReference>
<evidence type="ECO:0000256" key="5">
    <source>
        <dbReference type="ARBA" id="ARBA00022505"/>
    </source>
</evidence>
<name>A0A365TP99_9GAMM</name>
<dbReference type="CDD" id="cd00887">
    <property type="entry name" value="MoeA"/>
    <property type="match status" value="1"/>
</dbReference>
<feature type="domain" description="MoaB/Mog" evidence="12">
    <location>
        <begin position="174"/>
        <end position="316"/>
    </location>
</feature>
<dbReference type="EC" id="2.10.1.1" evidence="11"/>
<comment type="catalytic activity">
    <reaction evidence="10">
        <text>adenylyl-molybdopterin + molybdate = Mo-molybdopterin + AMP + H(+)</text>
        <dbReference type="Rhea" id="RHEA:35047"/>
        <dbReference type="ChEBI" id="CHEBI:15378"/>
        <dbReference type="ChEBI" id="CHEBI:36264"/>
        <dbReference type="ChEBI" id="CHEBI:62727"/>
        <dbReference type="ChEBI" id="CHEBI:71302"/>
        <dbReference type="ChEBI" id="CHEBI:456215"/>
        <dbReference type="EC" id="2.10.1.1"/>
    </reaction>
</comment>
<evidence type="ECO:0000256" key="2">
    <source>
        <dbReference type="ARBA" id="ARBA00002901"/>
    </source>
</evidence>
<dbReference type="Pfam" id="PF03454">
    <property type="entry name" value="MoeA_C"/>
    <property type="match status" value="1"/>
</dbReference>
<evidence type="ECO:0000256" key="3">
    <source>
        <dbReference type="ARBA" id="ARBA00005046"/>
    </source>
</evidence>
<dbReference type="InterPro" id="IPR005110">
    <property type="entry name" value="MoeA_linker/N"/>
</dbReference>
<dbReference type="Gene3D" id="2.170.190.11">
    <property type="entry name" value="Molybdopterin biosynthesis moea protein, domain 3"/>
    <property type="match status" value="1"/>
</dbReference>
<dbReference type="RefSeq" id="WP_113269353.1">
    <property type="nucleotide sequence ID" value="NZ_QNTU01000004.1"/>
</dbReference>
<evidence type="ECO:0000256" key="11">
    <source>
        <dbReference type="RuleBase" id="RU365090"/>
    </source>
</evidence>
<dbReference type="SUPFAM" id="SSF63882">
    <property type="entry name" value="MoeA N-terminal region -like"/>
    <property type="match status" value="1"/>
</dbReference>
<dbReference type="GO" id="GO:0005829">
    <property type="term" value="C:cytosol"/>
    <property type="evidence" value="ECO:0007669"/>
    <property type="project" value="TreeGrafter"/>
</dbReference>